<protein>
    <submittedName>
        <fullName evidence="13">Uncharacterized protein</fullName>
    </submittedName>
</protein>
<evidence type="ECO:0000256" key="10">
    <source>
        <dbReference type="ARBA" id="ARBA00023242"/>
    </source>
</evidence>
<dbReference type="Pfam" id="PF00105">
    <property type="entry name" value="zf-C4"/>
    <property type="match status" value="1"/>
</dbReference>
<keyword evidence="5" id="KW-0862">Zinc</keyword>
<proteinExistence type="inferred from homology"/>
<dbReference type="SUPFAM" id="SSF57716">
    <property type="entry name" value="Glucocorticoid receptor-like (DNA-binding domain)"/>
    <property type="match status" value="1"/>
</dbReference>
<dbReference type="PRINTS" id="PR00047">
    <property type="entry name" value="STROIDFINGER"/>
</dbReference>
<evidence type="ECO:0000256" key="9">
    <source>
        <dbReference type="ARBA" id="ARBA00023170"/>
    </source>
</evidence>
<dbReference type="CDD" id="cd06157">
    <property type="entry name" value="NR_LBD"/>
    <property type="match status" value="1"/>
</dbReference>
<accession>A0AAE9F232</accession>
<evidence type="ECO:0000256" key="8">
    <source>
        <dbReference type="ARBA" id="ARBA00023163"/>
    </source>
</evidence>
<dbReference type="GO" id="GO:0008270">
    <property type="term" value="F:zinc ion binding"/>
    <property type="evidence" value="ECO:0007669"/>
    <property type="project" value="UniProtKB-KW"/>
</dbReference>
<dbReference type="PROSITE" id="PS51030">
    <property type="entry name" value="NUCLEAR_REC_DBD_2"/>
    <property type="match status" value="1"/>
</dbReference>
<dbReference type="Pfam" id="PF00104">
    <property type="entry name" value="Hormone_recep"/>
    <property type="match status" value="2"/>
</dbReference>
<dbReference type="InterPro" id="IPR001628">
    <property type="entry name" value="Znf_hrmn_rcpt"/>
</dbReference>
<evidence type="ECO:0000256" key="4">
    <source>
        <dbReference type="ARBA" id="ARBA00022771"/>
    </source>
</evidence>
<reference evidence="13 14" key="1">
    <citation type="submission" date="2022-04" db="EMBL/GenBank/DDBJ databases">
        <title>Chromosome-level reference genomes for two strains of Caenorhabditis briggsae: an improved platform for comparative genomics.</title>
        <authorList>
            <person name="Stevens L."/>
            <person name="Andersen E."/>
        </authorList>
    </citation>
    <scope>NUCLEOTIDE SEQUENCE [LARGE SCALE GENOMIC DNA]</scope>
    <source>
        <strain evidence="13">VX34</strain>
        <tissue evidence="13">Whole-organism</tissue>
    </source>
</reference>
<evidence type="ECO:0000259" key="11">
    <source>
        <dbReference type="PROSITE" id="PS51030"/>
    </source>
</evidence>
<keyword evidence="6" id="KW-0805">Transcription regulation</keyword>
<keyword evidence="9" id="KW-0675">Receptor</keyword>
<evidence type="ECO:0000256" key="3">
    <source>
        <dbReference type="ARBA" id="ARBA00022723"/>
    </source>
</evidence>
<dbReference type="InterPro" id="IPR049636">
    <property type="entry name" value="HNF4-like_DBD"/>
</dbReference>
<keyword evidence="10" id="KW-0539">Nucleus</keyword>
<dbReference type="PROSITE" id="PS51843">
    <property type="entry name" value="NR_LBD"/>
    <property type="match status" value="2"/>
</dbReference>
<evidence type="ECO:0000256" key="7">
    <source>
        <dbReference type="ARBA" id="ARBA00023125"/>
    </source>
</evidence>
<dbReference type="Gene3D" id="1.10.565.10">
    <property type="entry name" value="Retinoid X Receptor"/>
    <property type="match status" value="2"/>
</dbReference>
<evidence type="ECO:0000256" key="2">
    <source>
        <dbReference type="ARBA" id="ARBA00005993"/>
    </source>
</evidence>
<evidence type="ECO:0000313" key="14">
    <source>
        <dbReference type="Proteomes" id="UP000829354"/>
    </source>
</evidence>
<dbReference type="InterPro" id="IPR000536">
    <property type="entry name" value="Nucl_hrmn_rcpt_lig-bd"/>
</dbReference>
<dbReference type="PANTHER" id="PTHR45886:SF10">
    <property type="entry name" value="NUCLEAR HORMONE RECEPTOR FAMILY"/>
    <property type="match status" value="1"/>
</dbReference>
<dbReference type="PANTHER" id="PTHR45886">
    <property type="entry name" value="NUCLEAR HORMONE RECEPTOR FAMILY-RELATED-RELATED"/>
    <property type="match status" value="1"/>
</dbReference>
<gene>
    <name evidence="13" type="ORF">L5515_006668</name>
</gene>
<feature type="domain" description="NR LBD" evidence="12">
    <location>
        <begin position="122"/>
        <end position="344"/>
    </location>
</feature>
<keyword evidence="8" id="KW-0804">Transcription</keyword>
<dbReference type="CDD" id="cd06960">
    <property type="entry name" value="NR_DBD_HNF4A"/>
    <property type="match status" value="1"/>
</dbReference>
<dbReference type="SMART" id="SM00430">
    <property type="entry name" value="HOLI"/>
    <property type="match status" value="2"/>
</dbReference>
<evidence type="ECO:0000256" key="5">
    <source>
        <dbReference type="ARBA" id="ARBA00022833"/>
    </source>
</evidence>
<dbReference type="InterPro" id="IPR035500">
    <property type="entry name" value="NHR-like_dom_sf"/>
</dbReference>
<keyword evidence="3" id="KW-0479">Metal-binding</keyword>
<dbReference type="GO" id="GO:0005634">
    <property type="term" value="C:nucleus"/>
    <property type="evidence" value="ECO:0007669"/>
    <property type="project" value="UniProtKB-SubCell"/>
</dbReference>
<evidence type="ECO:0000256" key="6">
    <source>
        <dbReference type="ARBA" id="ARBA00023015"/>
    </source>
</evidence>
<keyword evidence="14" id="KW-1185">Reference proteome</keyword>
<dbReference type="Gene3D" id="3.30.50.10">
    <property type="entry name" value="Erythroid Transcription Factor GATA-1, subunit A"/>
    <property type="match status" value="1"/>
</dbReference>
<dbReference type="Proteomes" id="UP000829354">
    <property type="component" value="Chromosome V"/>
</dbReference>
<keyword evidence="7" id="KW-0238">DNA-binding</keyword>
<name>A0AAE9F232_CAEBR</name>
<organism evidence="13 14">
    <name type="scientific">Caenorhabditis briggsae</name>
    <dbReference type="NCBI Taxonomy" id="6238"/>
    <lineage>
        <taxon>Eukaryota</taxon>
        <taxon>Metazoa</taxon>
        <taxon>Ecdysozoa</taxon>
        <taxon>Nematoda</taxon>
        <taxon>Chromadorea</taxon>
        <taxon>Rhabditida</taxon>
        <taxon>Rhabditina</taxon>
        <taxon>Rhabditomorpha</taxon>
        <taxon>Rhabditoidea</taxon>
        <taxon>Rhabditidae</taxon>
        <taxon>Peloderinae</taxon>
        <taxon>Caenorhabditis</taxon>
    </lineage>
</organism>
<dbReference type="SUPFAM" id="SSF48508">
    <property type="entry name" value="Nuclear receptor ligand-binding domain"/>
    <property type="match status" value="2"/>
</dbReference>
<comment type="similarity">
    <text evidence="2">Belongs to the nuclear hormone receptor family.</text>
</comment>
<comment type="subcellular location">
    <subcellularLocation>
        <location evidence="1">Nucleus</location>
    </subcellularLocation>
</comment>
<keyword evidence="4" id="KW-0863">Zinc-finger</keyword>
<dbReference type="GO" id="GO:0000978">
    <property type="term" value="F:RNA polymerase II cis-regulatory region sequence-specific DNA binding"/>
    <property type="evidence" value="ECO:0007669"/>
    <property type="project" value="InterPro"/>
</dbReference>
<feature type="domain" description="Nuclear receptor" evidence="11">
    <location>
        <begin position="8"/>
        <end position="86"/>
    </location>
</feature>
<dbReference type="InterPro" id="IPR013088">
    <property type="entry name" value="Znf_NHR/GATA"/>
</dbReference>
<dbReference type="SMART" id="SM00399">
    <property type="entry name" value="ZnF_C4"/>
    <property type="match status" value="1"/>
</dbReference>
<dbReference type="AlphaFoldDB" id="A0AAE9F232"/>
<sequence length="553" mass="63058">MLSPASPSKKCTICVRPAFGKNYGSLSCDACKMFFRRCLLLDLQFNCRRSKRCFENLTENSKTPHCKFCRFQKCLETGMFIKPSAILTNDCKTDNTLDKIIGQLLYLDSRRTTILMSKFSFENPGLTDIIEKKKIGIVTQTPTYQLTDEDWRFFGMYTTVDFLLNLDFMEKLDVEDKITLLKSFAAKATMLFTSLKTMRGKNEKLVTPGGHEIVPDALSEFFDVSLEFLRQIRSLLVNKFIELNITNEELLLVTVILFCDPAISTLSENCAAIVTSKRGAYTSALFQYCQLIYQATGHTRFLDLLSICHVVNKNMEDIQNLTIIVKMKLQLAEYNILGQLLYLDSRRTTILMSKFSYENPGLSDIIGRKKMAIVTQTTNYQLTDEDWRFFGMYTTVDFLLNLDFMEQLDVEDKITLLKIFAAKATMLFTSLRTMRGKNEKLITPGGHEILPDALSDLLVNKIIELNITTEKLLLVTVILFFDPAICTLSGGCATIVTSKQGAYTIPIMPIDLSSYWTHSIPGSSFYMSRCEQKYGGYTKFDNYCENENTFSRV</sequence>
<dbReference type="GO" id="GO:0003700">
    <property type="term" value="F:DNA-binding transcription factor activity"/>
    <property type="evidence" value="ECO:0007669"/>
    <property type="project" value="InterPro"/>
</dbReference>
<dbReference type="EMBL" id="CP092624">
    <property type="protein sequence ID" value="UMM33060.1"/>
    <property type="molecule type" value="Genomic_DNA"/>
</dbReference>
<evidence type="ECO:0000313" key="13">
    <source>
        <dbReference type="EMBL" id="UMM33060.1"/>
    </source>
</evidence>
<feature type="domain" description="NR LBD" evidence="12">
    <location>
        <begin position="358"/>
        <end position="553"/>
    </location>
</feature>
<evidence type="ECO:0000259" key="12">
    <source>
        <dbReference type="PROSITE" id="PS51843"/>
    </source>
</evidence>
<evidence type="ECO:0000256" key="1">
    <source>
        <dbReference type="ARBA" id="ARBA00004123"/>
    </source>
</evidence>